<reference evidence="5" key="1">
    <citation type="journal article" date="2019" name="Environ. Microbiol.">
        <title>Fungal ecological strategies reflected in gene transcription - a case study of two litter decomposers.</title>
        <authorList>
            <person name="Barbi F."/>
            <person name="Kohler A."/>
            <person name="Barry K."/>
            <person name="Baskaran P."/>
            <person name="Daum C."/>
            <person name="Fauchery L."/>
            <person name="Ihrmark K."/>
            <person name="Kuo A."/>
            <person name="LaButti K."/>
            <person name="Lipzen A."/>
            <person name="Morin E."/>
            <person name="Grigoriev I.V."/>
            <person name="Henrissat B."/>
            <person name="Lindahl B."/>
            <person name="Martin F."/>
        </authorList>
    </citation>
    <scope>NUCLEOTIDE SEQUENCE</scope>
    <source>
        <strain evidence="5">JB14</strain>
    </source>
</reference>
<evidence type="ECO:0000313" key="6">
    <source>
        <dbReference type="Proteomes" id="UP000799118"/>
    </source>
</evidence>
<dbReference type="AlphaFoldDB" id="A0A6A4HUQ4"/>
<accession>A0A6A4HUQ4</accession>
<protein>
    <recommendedName>
        <fullName evidence="7">Dynactin subunit 2</fullName>
    </recommendedName>
</protein>
<keyword evidence="6" id="KW-1185">Reference proteome</keyword>
<dbReference type="InterPro" id="IPR028133">
    <property type="entry name" value="Dynamitin"/>
</dbReference>
<dbReference type="Pfam" id="PF04912">
    <property type="entry name" value="Dynamitin"/>
    <property type="match status" value="1"/>
</dbReference>
<dbReference type="OrthoDB" id="4977at2759"/>
<evidence type="ECO:0000313" key="5">
    <source>
        <dbReference type="EMBL" id="KAE9401571.1"/>
    </source>
</evidence>
<gene>
    <name evidence="5" type="ORF">BT96DRAFT_856270</name>
</gene>
<keyword evidence="3" id="KW-0175">Coiled coil</keyword>
<sequence>MSANKYANLPDIDTAQDIYETEDVFPSSQTQGDSSDDETVPTRSAIRNKGAETANSQELDVGHLMDAEEASKKFRKAEKKRARPRSHYMYPPSPTHSDSSVDGESSRPMPLSRRLKSLQAELASLESELADPSNHSLQEPTIDPGELLRGLVDVRGRLEKIKQGTEGRGKLVSVVLGQKSGNVLPSGGEALVNANEVNDKPISGDVRDLVEMDKRVAELEKLVGTSTTAVDETSPLPLPLVTQISRIHYQLHALTTPRHIDNISRRLKLLMSDLDRASNAQHTHRRQSQSNANSSDPTTNIKLANDIIPILHRLNPALPQIPHILTRLRTLSALHASAGEFQKTLESLEDEQSRVKESLGELENAVETVEKSLEENRSIVSGNVEGLEKRVDDLFKRLDNLA</sequence>
<proteinExistence type="predicted"/>
<dbReference type="PANTHER" id="PTHR15346">
    <property type="entry name" value="DYNACTIN SUBUNIT"/>
    <property type="match status" value="1"/>
</dbReference>
<evidence type="ECO:0000256" key="2">
    <source>
        <dbReference type="ARBA" id="ARBA00022490"/>
    </source>
</evidence>
<dbReference type="GO" id="GO:0005869">
    <property type="term" value="C:dynactin complex"/>
    <property type="evidence" value="ECO:0007669"/>
    <property type="project" value="InterPro"/>
</dbReference>
<evidence type="ECO:0008006" key="7">
    <source>
        <dbReference type="Google" id="ProtNLM"/>
    </source>
</evidence>
<evidence type="ECO:0000256" key="4">
    <source>
        <dbReference type="SAM" id="MobiDB-lite"/>
    </source>
</evidence>
<feature type="compositionally biased region" description="Basic and acidic residues" evidence="4">
    <location>
        <begin position="60"/>
        <end position="72"/>
    </location>
</feature>
<dbReference type="EMBL" id="ML769444">
    <property type="protein sequence ID" value="KAE9401571.1"/>
    <property type="molecule type" value="Genomic_DNA"/>
</dbReference>
<keyword evidence="2" id="KW-0963">Cytoplasm</keyword>
<name>A0A6A4HUQ4_9AGAR</name>
<evidence type="ECO:0000256" key="3">
    <source>
        <dbReference type="SAM" id="Coils"/>
    </source>
</evidence>
<feature type="region of interest" description="Disordered" evidence="4">
    <location>
        <begin position="1"/>
        <end position="113"/>
    </location>
</feature>
<dbReference type="Proteomes" id="UP000799118">
    <property type="component" value="Unassembled WGS sequence"/>
</dbReference>
<feature type="compositionally biased region" description="Basic residues" evidence="4">
    <location>
        <begin position="73"/>
        <end position="86"/>
    </location>
</feature>
<feature type="region of interest" description="Disordered" evidence="4">
    <location>
        <begin position="277"/>
        <end position="299"/>
    </location>
</feature>
<dbReference type="GO" id="GO:0005737">
    <property type="term" value="C:cytoplasm"/>
    <property type="evidence" value="ECO:0007669"/>
    <property type="project" value="UniProtKB-SubCell"/>
</dbReference>
<feature type="coiled-coil region" evidence="3">
    <location>
        <begin position="331"/>
        <end position="368"/>
    </location>
</feature>
<dbReference type="GO" id="GO:0007017">
    <property type="term" value="P:microtubule-based process"/>
    <property type="evidence" value="ECO:0007669"/>
    <property type="project" value="InterPro"/>
</dbReference>
<comment type="subcellular location">
    <subcellularLocation>
        <location evidence="1">Cytoplasm</location>
    </subcellularLocation>
</comment>
<organism evidence="5 6">
    <name type="scientific">Gymnopus androsaceus JB14</name>
    <dbReference type="NCBI Taxonomy" id="1447944"/>
    <lineage>
        <taxon>Eukaryota</taxon>
        <taxon>Fungi</taxon>
        <taxon>Dikarya</taxon>
        <taxon>Basidiomycota</taxon>
        <taxon>Agaricomycotina</taxon>
        <taxon>Agaricomycetes</taxon>
        <taxon>Agaricomycetidae</taxon>
        <taxon>Agaricales</taxon>
        <taxon>Marasmiineae</taxon>
        <taxon>Omphalotaceae</taxon>
        <taxon>Gymnopus</taxon>
    </lineage>
</organism>
<evidence type="ECO:0000256" key="1">
    <source>
        <dbReference type="ARBA" id="ARBA00004496"/>
    </source>
</evidence>
<feature type="compositionally biased region" description="Polar residues" evidence="4">
    <location>
        <begin position="288"/>
        <end position="299"/>
    </location>
</feature>